<accession>A0A5M6CHU7</accession>
<sequence length="82" mass="9714">MEKDISKHLKDFLEQKEQFDDLPLFYRKLEVYTDDMGTAMGVEKLNMAPSGFYQTSKISIGFFFKKAAHIAWEEDKLKFRQL</sequence>
<evidence type="ECO:0000313" key="1">
    <source>
        <dbReference type="EMBL" id="KAA5534576.1"/>
    </source>
</evidence>
<comment type="caution">
    <text evidence="1">The sequence shown here is derived from an EMBL/GenBank/DDBJ whole genome shotgun (WGS) entry which is preliminary data.</text>
</comment>
<reference evidence="1 2" key="1">
    <citation type="submission" date="2019-09" db="EMBL/GenBank/DDBJ databases">
        <title>Genome sequence and assembly of Taibaiella sp.</title>
        <authorList>
            <person name="Chhetri G."/>
        </authorList>
    </citation>
    <scope>NUCLEOTIDE SEQUENCE [LARGE SCALE GENOMIC DNA]</scope>
    <source>
        <strain evidence="1 2">KVB11</strain>
    </source>
</reference>
<keyword evidence="2" id="KW-1185">Reference proteome</keyword>
<dbReference type="RefSeq" id="WP_150032256.1">
    <property type="nucleotide sequence ID" value="NZ_VWSH01000002.1"/>
</dbReference>
<name>A0A5M6CHU7_9BACT</name>
<organism evidence="1 2">
    <name type="scientific">Taibaiella lutea</name>
    <dbReference type="NCBI Taxonomy" id="2608001"/>
    <lineage>
        <taxon>Bacteria</taxon>
        <taxon>Pseudomonadati</taxon>
        <taxon>Bacteroidota</taxon>
        <taxon>Chitinophagia</taxon>
        <taxon>Chitinophagales</taxon>
        <taxon>Chitinophagaceae</taxon>
        <taxon>Taibaiella</taxon>
    </lineage>
</organism>
<proteinExistence type="predicted"/>
<dbReference type="Proteomes" id="UP000323632">
    <property type="component" value="Unassembled WGS sequence"/>
</dbReference>
<dbReference type="AlphaFoldDB" id="A0A5M6CHU7"/>
<dbReference type="EMBL" id="VWSH01000002">
    <property type="protein sequence ID" value="KAA5534576.1"/>
    <property type="molecule type" value="Genomic_DNA"/>
</dbReference>
<evidence type="ECO:0000313" key="2">
    <source>
        <dbReference type="Proteomes" id="UP000323632"/>
    </source>
</evidence>
<protein>
    <submittedName>
        <fullName evidence="1">Uncharacterized protein</fullName>
    </submittedName>
</protein>
<gene>
    <name evidence="1" type="ORF">F0919_08115</name>
</gene>